<dbReference type="GO" id="GO:0016020">
    <property type="term" value="C:membrane"/>
    <property type="evidence" value="ECO:0007669"/>
    <property type="project" value="UniProtKB-SubCell"/>
</dbReference>
<evidence type="ECO:0000256" key="2">
    <source>
        <dbReference type="ARBA" id="ARBA00022692"/>
    </source>
</evidence>
<dbReference type="Pfam" id="PF02674">
    <property type="entry name" value="Colicin_V"/>
    <property type="match status" value="1"/>
</dbReference>
<protein>
    <submittedName>
        <fullName evidence="6">Colicin V production protein</fullName>
    </submittedName>
</protein>
<dbReference type="PANTHER" id="PTHR36926">
    <property type="entry name" value="COLICIN V PRODUCTION PROTEIN"/>
    <property type="match status" value="1"/>
</dbReference>
<gene>
    <name evidence="6" type="ORF">SBA1_460033</name>
</gene>
<evidence type="ECO:0000256" key="1">
    <source>
        <dbReference type="ARBA" id="ARBA00004141"/>
    </source>
</evidence>
<accession>A0A2U3KRY7</accession>
<evidence type="ECO:0000256" key="5">
    <source>
        <dbReference type="SAM" id="Phobius"/>
    </source>
</evidence>
<dbReference type="AlphaFoldDB" id="A0A2U3KRY7"/>
<feature type="transmembrane region" description="Helical" evidence="5">
    <location>
        <begin position="100"/>
        <end position="125"/>
    </location>
</feature>
<dbReference type="PANTHER" id="PTHR36926:SF1">
    <property type="entry name" value="COLICIN V PRODUCTION PROTEIN"/>
    <property type="match status" value="1"/>
</dbReference>
<evidence type="ECO:0000313" key="6">
    <source>
        <dbReference type="EMBL" id="SPF42436.1"/>
    </source>
</evidence>
<keyword evidence="3 5" id="KW-1133">Transmembrane helix</keyword>
<dbReference type="OrthoDB" id="117314at2"/>
<keyword evidence="4 5" id="KW-0472">Membrane</keyword>
<dbReference type="EMBL" id="OMOD01000140">
    <property type="protein sequence ID" value="SPF42436.1"/>
    <property type="molecule type" value="Genomic_DNA"/>
</dbReference>
<sequence>MTPADWIICALVLVNVVTAAMQGFFSEALTIAGLVVGYLVAAWQYRSLADRLESYLKNPWLAEVLGFLVIFFAIVLLFGAAARIARWLMKEAGLSGLDRFFGGLLGLLKGGLMVAVILMGLTAFAPTSKFLASSQLAPYFLVVGRAAIWAAPAELRARFYQGLDLLHSAPQKLSGTPAAPAKK</sequence>
<dbReference type="Proteomes" id="UP000238701">
    <property type="component" value="Unassembled WGS sequence"/>
</dbReference>
<comment type="subcellular location">
    <subcellularLocation>
        <location evidence="1">Membrane</location>
        <topology evidence="1">Multi-pass membrane protein</topology>
    </subcellularLocation>
</comment>
<feature type="transmembrane region" description="Helical" evidence="5">
    <location>
        <begin position="60"/>
        <end position="80"/>
    </location>
</feature>
<evidence type="ECO:0000256" key="3">
    <source>
        <dbReference type="ARBA" id="ARBA00022989"/>
    </source>
</evidence>
<keyword evidence="2 5" id="KW-0812">Transmembrane</keyword>
<dbReference type="GO" id="GO:0009403">
    <property type="term" value="P:toxin biosynthetic process"/>
    <property type="evidence" value="ECO:0007669"/>
    <property type="project" value="InterPro"/>
</dbReference>
<proteinExistence type="predicted"/>
<dbReference type="InterPro" id="IPR052719">
    <property type="entry name" value="CvpA-like"/>
</dbReference>
<name>A0A2U3KRY7_9BACT</name>
<reference evidence="7" key="1">
    <citation type="submission" date="2018-02" db="EMBL/GenBank/DDBJ databases">
        <authorList>
            <person name="Hausmann B."/>
        </authorList>
    </citation>
    <scope>NUCLEOTIDE SEQUENCE [LARGE SCALE GENOMIC DNA]</scope>
    <source>
        <strain evidence="7">Peat soil MAG SbA1</strain>
    </source>
</reference>
<evidence type="ECO:0000256" key="4">
    <source>
        <dbReference type="ARBA" id="ARBA00023136"/>
    </source>
</evidence>
<dbReference type="InterPro" id="IPR003825">
    <property type="entry name" value="Colicin-V_CvpA"/>
</dbReference>
<evidence type="ECO:0000313" key="7">
    <source>
        <dbReference type="Proteomes" id="UP000238701"/>
    </source>
</evidence>
<organism evidence="6 7">
    <name type="scientific">Candidatus Sulfotelmatobacter kueseliae</name>
    <dbReference type="NCBI Taxonomy" id="2042962"/>
    <lineage>
        <taxon>Bacteria</taxon>
        <taxon>Pseudomonadati</taxon>
        <taxon>Acidobacteriota</taxon>
        <taxon>Terriglobia</taxon>
        <taxon>Terriglobales</taxon>
        <taxon>Candidatus Korobacteraceae</taxon>
        <taxon>Candidatus Sulfotelmatobacter</taxon>
    </lineage>
</organism>
<feature type="transmembrane region" description="Helical" evidence="5">
    <location>
        <begin position="29"/>
        <end position="48"/>
    </location>
</feature>